<dbReference type="AlphaFoldDB" id="A0A917DQH1"/>
<dbReference type="GO" id="GO:0010181">
    <property type="term" value="F:FMN binding"/>
    <property type="evidence" value="ECO:0007669"/>
    <property type="project" value="InterPro"/>
</dbReference>
<dbReference type="Proteomes" id="UP000609064">
    <property type="component" value="Unassembled WGS sequence"/>
</dbReference>
<keyword evidence="3" id="KW-0288">FMN</keyword>
<dbReference type="SMART" id="SM00903">
    <property type="entry name" value="Flavin_Reduct"/>
    <property type="match status" value="1"/>
</dbReference>
<dbReference type="GO" id="GO:0016646">
    <property type="term" value="F:oxidoreductase activity, acting on the CH-NH group of donors, NAD or NADP as acceptor"/>
    <property type="evidence" value="ECO:0007669"/>
    <property type="project" value="UniProtKB-ARBA"/>
</dbReference>
<organism evidence="6 7">
    <name type="scientific">Emticicia aquatilis</name>
    <dbReference type="NCBI Taxonomy" id="1537369"/>
    <lineage>
        <taxon>Bacteria</taxon>
        <taxon>Pseudomonadati</taxon>
        <taxon>Bacteroidota</taxon>
        <taxon>Cytophagia</taxon>
        <taxon>Cytophagales</taxon>
        <taxon>Leadbetterellaceae</taxon>
        <taxon>Emticicia</taxon>
    </lineage>
</organism>
<reference evidence="6" key="2">
    <citation type="submission" date="2020-09" db="EMBL/GenBank/DDBJ databases">
        <authorList>
            <person name="Sun Q."/>
            <person name="Zhou Y."/>
        </authorList>
    </citation>
    <scope>NUCLEOTIDE SEQUENCE</scope>
    <source>
        <strain evidence="6">CGMCC 1.15958</strain>
    </source>
</reference>
<comment type="cofactor">
    <cofactor evidence="1">
        <name>FMN</name>
        <dbReference type="ChEBI" id="CHEBI:58210"/>
    </cofactor>
</comment>
<evidence type="ECO:0000313" key="7">
    <source>
        <dbReference type="Proteomes" id="UP000609064"/>
    </source>
</evidence>
<proteinExistence type="inferred from homology"/>
<dbReference type="PANTHER" id="PTHR33798">
    <property type="entry name" value="FLAVOPROTEIN OXYGENASE"/>
    <property type="match status" value="1"/>
</dbReference>
<evidence type="ECO:0000256" key="3">
    <source>
        <dbReference type="ARBA" id="ARBA00022643"/>
    </source>
</evidence>
<sequence>MLILNPKELDSRVFYSYLTGTVAPRPIAFASTVDKLGNVNLSPFSFFNIMGINPPILVFAPNNRGRDGSKKDTTLNLEEVPEVVINMVDYAMVQQMSLSSVEFPRGTNEFIKAGFTEEKSVLVKPPRVKESKAQFECKVLEIKQFGSMNLAICEVILAHFSEEIIGENGKIDQQKTDWVARMGGDWYVRANEISMFEVEKPTTKIGIGYDAIPESIRLSKILTGNHLGQLGNVENLPTQAEIEAYRATPTMQNIIEQVMYGCAFLDNLLQTEAAKLLNENKVKEAWLVLLQRP</sequence>
<dbReference type="Pfam" id="PF01613">
    <property type="entry name" value="Flavin_Reduct"/>
    <property type="match status" value="1"/>
</dbReference>
<name>A0A917DQH1_9BACT</name>
<comment type="caution">
    <text evidence="6">The sequence shown here is derived from an EMBL/GenBank/DDBJ whole genome shotgun (WGS) entry which is preliminary data.</text>
</comment>
<accession>A0A917DQH1</accession>
<feature type="domain" description="Flavin reductase like" evidence="5">
    <location>
        <begin position="22"/>
        <end position="170"/>
    </location>
</feature>
<protein>
    <submittedName>
        <fullName evidence="6">Flavin reductase</fullName>
    </submittedName>
</protein>
<keyword evidence="2" id="KW-0285">Flavoprotein</keyword>
<dbReference type="InterPro" id="IPR012349">
    <property type="entry name" value="Split_barrel_FMN-bd"/>
</dbReference>
<dbReference type="InterPro" id="IPR002563">
    <property type="entry name" value="Flavin_Rdtase-like_dom"/>
</dbReference>
<evidence type="ECO:0000313" key="6">
    <source>
        <dbReference type="EMBL" id="GGD59528.1"/>
    </source>
</evidence>
<dbReference type="SUPFAM" id="SSF50475">
    <property type="entry name" value="FMN-binding split barrel"/>
    <property type="match status" value="1"/>
</dbReference>
<comment type="similarity">
    <text evidence="4">Belongs to the flavoredoxin family.</text>
</comment>
<evidence type="ECO:0000256" key="1">
    <source>
        <dbReference type="ARBA" id="ARBA00001917"/>
    </source>
</evidence>
<evidence type="ECO:0000256" key="4">
    <source>
        <dbReference type="ARBA" id="ARBA00038054"/>
    </source>
</evidence>
<evidence type="ECO:0000259" key="5">
    <source>
        <dbReference type="SMART" id="SM00903"/>
    </source>
</evidence>
<keyword evidence="7" id="KW-1185">Reference proteome</keyword>
<dbReference type="Gene3D" id="2.30.110.10">
    <property type="entry name" value="Electron Transport, Fmn-binding Protein, Chain A"/>
    <property type="match status" value="1"/>
</dbReference>
<evidence type="ECO:0000256" key="2">
    <source>
        <dbReference type="ARBA" id="ARBA00022630"/>
    </source>
</evidence>
<gene>
    <name evidence="6" type="ORF">GCM10011514_24390</name>
</gene>
<dbReference type="PANTHER" id="PTHR33798:SF5">
    <property type="entry name" value="FLAVIN REDUCTASE LIKE DOMAIN-CONTAINING PROTEIN"/>
    <property type="match status" value="1"/>
</dbReference>
<dbReference type="RefSeq" id="WP_188766362.1">
    <property type="nucleotide sequence ID" value="NZ_BMKK01000004.1"/>
</dbReference>
<reference evidence="6" key="1">
    <citation type="journal article" date="2014" name="Int. J. Syst. Evol. Microbiol.">
        <title>Complete genome sequence of Corynebacterium casei LMG S-19264T (=DSM 44701T), isolated from a smear-ripened cheese.</title>
        <authorList>
            <consortium name="US DOE Joint Genome Institute (JGI-PGF)"/>
            <person name="Walter F."/>
            <person name="Albersmeier A."/>
            <person name="Kalinowski J."/>
            <person name="Ruckert C."/>
        </authorList>
    </citation>
    <scope>NUCLEOTIDE SEQUENCE</scope>
    <source>
        <strain evidence="6">CGMCC 1.15958</strain>
    </source>
</reference>
<dbReference type="EMBL" id="BMKK01000004">
    <property type="protein sequence ID" value="GGD59528.1"/>
    <property type="molecule type" value="Genomic_DNA"/>
</dbReference>